<evidence type="ECO:0000313" key="3">
    <source>
        <dbReference type="Proteomes" id="UP001341840"/>
    </source>
</evidence>
<proteinExistence type="predicted"/>
<reference evidence="2 3" key="1">
    <citation type="journal article" date="2023" name="Plants (Basel)">
        <title>Bridging the Gap: Combining Genomics and Transcriptomics Approaches to Understand Stylosanthes scabra, an Orphan Legume from the Brazilian Caatinga.</title>
        <authorList>
            <person name="Ferreira-Neto J.R.C."/>
            <person name="da Silva M.D."/>
            <person name="Binneck E."/>
            <person name="de Melo N.F."/>
            <person name="da Silva R.H."/>
            <person name="de Melo A.L.T.M."/>
            <person name="Pandolfi V."/>
            <person name="Bustamante F.O."/>
            <person name="Brasileiro-Vidal A.C."/>
            <person name="Benko-Iseppon A.M."/>
        </authorList>
    </citation>
    <scope>NUCLEOTIDE SEQUENCE [LARGE SCALE GENOMIC DNA]</scope>
    <source>
        <tissue evidence="2">Leaves</tissue>
    </source>
</reference>
<feature type="region of interest" description="Disordered" evidence="1">
    <location>
        <begin position="43"/>
        <end position="67"/>
    </location>
</feature>
<dbReference type="EMBL" id="JASCZI010123503">
    <property type="protein sequence ID" value="MED6165439.1"/>
    <property type="molecule type" value="Genomic_DNA"/>
</dbReference>
<comment type="caution">
    <text evidence="2">The sequence shown here is derived from an EMBL/GenBank/DDBJ whole genome shotgun (WGS) entry which is preliminary data.</text>
</comment>
<evidence type="ECO:0000256" key="1">
    <source>
        <dbReference type="SAM" id="MobiDB-lite"/>
    </source>
</evidence>
<gene>
    <name evidence="2" type="ORF">PIB30_099528</name>
</gene>
<sequence>MIRCPPQRLFVAGQRKSVQPCHGSRSLQNPKIRAWLPRKNEWCGRGGQGRGGGETRQPEDRMCHTPPGLAHREKQVEKMKKMESGNLASGASKAPRICVDITQEPTHMRGIYHQGHFEQPRNPRICVGLRGFEPCLSNSDLTSSC</sequence>
<feature type="compositionally biased region" description="Gly residues" evidence="1">
    <location>
        <begin position="44"/>
        <end position="54"/>
    </location>
</feature>
<organism evidence="2 3">
    <name type="scientific">Stylosanthes scabra</name>
    <dbReference type="NCBI Taxonomy" id="79078"/>
    <lineage>
        <taxon>Eukaryota</taxon>
        <taxon>Viridiplantae</taxon>
        <taxon>Streptophyta</taxon>
        <taxon>Embryophyta</taxon>
        <taxon>Tracheophyta</taxon>
        <taxon>Spermatophyta</taxon>
        <taxon>Magnoliopsida</taxon>
        <taxon>eudicotyledons</taxon>
        <taxon>Gunneridae</taxon>
        <taxon>Pentapetalae</taxon>
        <taxon>rosids</taxon>
        <taxon>fabids</taxon>
        <taxon>Fabales</taxon>
        <taxon>Fabaceae</taxon>
        <taxon>Papilionoideae</taxon>
        <taxon>50 kb inversion clade</taxon>
        <taxon>dalbergioids sensu lato</taxon>
        <taxon>Dalbergieae</taxon>
        <taxon>Pterocarpus clade</taxon>
        <taxon>Stylosanthes</taxon>
    </lineage>
</organism>
<protein>
    <submittedName>
        <fullName evidence="2">Uncharacterized protein</fullName>
    </submittedName>
</protein>
<dbReference type="Proteomes" id="UP001341840">
    <property type="component" value="Unassembled WGS sequence"/>
</dbReference>
<evidence type="ECO:0000313" key="2">
    <source>
        <dbReference type="EMBL" id="MED6165439.1"/>
    </source>
</evidence>
<accession>A0ABU6UWJ2</accession>
<name>A0ABU6UWJ2_9FABA</name>
<keyword evidence="3" id="KW-1185">Reference proteome</keyword>